<dbReference type="Gene3D" id="1.10.10.60">
    <property type="entry name" value="Homeodomain-like"/>
    <property type="match status" value="1"/>
</dbReference>
<keyword evidence="2" id="KW-1185">Reference proteome</keyword>
<dbReference type="Proteomes" id="UP000024435">
    <property type="component" value="Segment"/>
</dbReference>
<evidence type="ECO:0000313" key="1">
    <source>
        <dbReference type="EMBL" id="AHY84136.1"/>
    </source>
</evidence>
<organism evidence="1 2">
    <name type="scientific">Mycobacterium phage MosMoris</name>
    <dbReference type="NCBI Taxonomy" id="1471542"/>
    <lineage>
        <taxon>Viruses</taxon>
        <taxon>Duplodnaviria</taxon>
        <taxon>Heunggongvirae</taxon>
        <taxon>Uroviricota</taxon>
        <taxon>Caudoviricetes</taxon>
        <taxon>Marvinvirus</taxon>
        <taxon>Marvinvirus mosmoris</taxon>
    </lineage>
</organism>
<proteinExistence type="predicted"/>
<dbReference type="EMBL" id="KJ538721">
    <property type="protein sequence ID" value="AHY84136.1"/>
    <property type="molecule type" value="Genomic_DNA"/>
</dbReference>
<dbReference type="RefSeq" id="YP_009031572.1">
    <property type="nucleotide sequence ID" value="NC_024138.1"/>
</dbReference>
<name>A0A023ZWE4_9CAUD</name>
<dbReference type="KEGG" id="vg:19487500"/>
<protein>
    <submittedName>
        <fullName evidence="1">Helix-turn-helix DNA binding protein</fullName>
    </submittedName>
</protein>
<reference evidence="1 2" key="1">
    <citation type="submission" date="2014-03" db="EMBL/GenBank/DDBJ databases">
        <authorList>
            <person name="Bragg J."/>
            <person name="Dehn A."/>
            <person name="Hefner M."/>
            <person name="McHugh D."/>
            <person name="Petersen P."/>
            <person name="Zeba F."/>
            <person name="Zegers G.P."/>
            <person name="Page S.T."/>
            <person name="Bradley K.W."/>
            <person name="Clarke D.Q."/>
            <person name="Lewis M.F."/>
            <person name="Barker L.P."/>
            <person name="Bailey C."/>
            <person name="Asai D.J."/>
            <person name="Garber M.L."/>
            <person name="Bowman C.A."/>
            <person name="Russell D.A."/>
            <person name="Pope W.H."/>
            <person name="Jacobs-Sera D."/>
            <person name="Hendrix R.W."/>
            <person name="Hatfull G.F."/>
        </authorList>
    </citation>
    <scope>NUCLEOTIDE SEQUENCE [LARGE SCALE GENOMIC DNA]</scope>
</reference>
<sequence>MGADQYPEFKKITEPVFADVEAIVMMARDRYYLPLKAVERRVAAHLMHRSGMCYQEIAEVMRVRKRSVERYLEHPVPPIYDIDENGQRVSVSIETLTNMSVEVDTIAV</sequence>
<evidence type="ECO:0000313" key="2">
    <source>
        <dbReference type="Proteomes" id="UP000024435"/>
    </source>
</evidence>
<gene>
    <name evidence="1" type="primary">62</name>
    <name evidence="1" type="ORF">PBI_MOSMORIS_62</name>
</gene>
<dbReference type="GeneID" id="19487500"/>
<accession>A0A023ZWE4</accession>